<evidence type="ECO:0000259" key="3">
    <source>
        <dbReference type="PROSITE" id="PS51319"/>
    </source>
</evidence>
<protein>
    <recommendedName>
        <fullName evidence="3">TFIIS N-terminal domain-containing protein</fullName>
    </recommendedName>
</protein>
<dbReference type="STRING" id="73239.Q7RI40"/>
<dbReference type="KEGG" id="pyo:PY17X_0418400"/>
<feature type="compositionally biased region" description="Basic residues" evidence="2">
    <location>
        <begin position="8"/>
        <end position="20"/>
    </location>
</feature>
<feature type="region of interest" description="Disordered" evidence="2">
    <location>
        <begin position="343"/>
        <end position="407"/>
    </location>
</feature>
<feature type="compositionally biased region" description="Low complexity" evidence="2">
    <location>
        <begin position="379"/>
        <end position="390"/>
    </location>
</feature>
<feature type="region of interest" description="Disordered" evidence="2">
    <location>
        <begin position="502"/>
        <end position="548"/>
    </location>
</feature>
<evidence type="ECO:0000313" key="5">
    <source>
        <dbReference type="Proteomes" id="UP000008553"/>
    </source>
</evidence>
<organism evidence="4 5">
    <name type="scientific">Plasmodium yoelii yoelii</name>
    <dbReference type="NCBI Taxonomy" id="73239"/>
    <lineage>
        <taxon>Eukaryota</taxon>
        <taxon>Sar</taxon>
        <taxon>Alveolata</taxon>
        <taxon>Apicomplexa</taxon>
        <taxon>Aconoidasida</taxon>
        <taxon>Haemosporida</taxon>
        <taxon>Plasmodiidae</taxon>
        <taxon>Plasmodium</taxon>
        <taxon>Plasmodium (Vinckeia)</taxon>
    </lineage>
</organism>
<feature type="compositionally biased region" description="Acidic residues" evidence="2">
    <location>
        <begin position="30"/>
        <end position="50"/>
    </location>
</feature>
<feature type="compositionally biased region" description="Low complexity" evidence="2">
    <location>
        <begin position="397"/>
        <end position="406"/>
    </location>
</feature>
<dbReference type="InParanoid" id="Q7RI40"/>
<dbReference type="FunCoup" id="Q7RI40">
    <property type="interactions" value="691"/>
</dbReference>
<dbReference type="GO" id="GO:0005634">
    <property type="term" value="C:nucleus"/>
    <property type="evidence" value="ECO:0007669"/>
    <property type="project" value="UniProtKB-SubCell"/>
</dbReference>
<keyword evidence="1" id="KW-0539">Nucleus</keyword>
<dbReference type="Proteomes" id="UP000008553">
    <property type="component" value="Unassembled WGS sequence"/>
</dbReference>
<dbReference type="InterPro" id="IPR035441">
    <property type="entry name" value="TFIIS/LEDGF_dom_sf"/>
</dbReference>
<feature type="region of interest" description="Disordered" evidence="2">
    <location>
        <begin position="1"/>
        <end position="50"/>
    </location>
</feature>
<dbReference type="AlphaFoldDB" id="Q7RI40"/>
<feature type="domain" description="TFIIS N-terminal" evidence="3">
    <location>
        <begin position="247"/>
        <end position="336"/>
    </location>
</feature>
<comment type="caution">
    <text evidence="4">The sequence shown here is derived from an EMBL/GenBank/DDBJ whole genome shotgun (WGS) entry which is preliminary data.</text>
</comment>
<dbReference type="EMBL" id="AABL01001115">
    <property type="protein sequence ID" value="EAA15557.1"/>
    <property type="molecule type" value="Genomic_DNA"/>
</dbReference>
<dbReference type="PaxDb" id="73239-Q7RI40"/>
<accession>Q7RI40</accession>
<comment type="subcellular location">
    <subcellularLocation>
        <location evidence="1">Nucleus</location>
    </subcellularLocation>
</comment>
<evidence type="ECO:0000256" key="2">
    <source>
        <dbReference type="SAM" id="MobiDB-lite"/>
    </source>
</evidence>
<evidence type="ECO:0000256" key="1">
    <source>
        <dbReference type="PROSITE-ProRule" id="PRU00649"/>
    </source>
</evidence>
<feature type="compositionally biased region" description="Polar residues" evidence="2">
    <location>
        <begin position="533"/>
        <end position="548"/>
    </location>
</feature>
<reference evidence="4 5" key="1">
    <citation type="journal article" date="2002" name="Nature">
        <title>Genome sequence and comparative analysis of the model rodent malaria parasite Plasmodium yoelii yoelii.</title>
        <authorList>
            <person name="Carlton J.M."/>
            <person name="Angiuoli S.V."/>
            <person name="Suh B.B."/>
            <person name="Kooij T.W."/>
            <person name="Pertea M."/>
            <person name="Silva J.C."/>
            <person name="Ermolaeva M.D."/>
            <person name="Allen J.E."/>
            <person name="Selengut J.D."/>
            <person name="Koo H.L."/>
            <person name="Peterson J.D."/>
            <person name="Pop M."/>
            <person name="Kosack D.S."/>
            <person name="Shumway M.F."/>
            <person name="Bidwell S.L."/>
            <person name="Shallom S.J."/>
            <person name="van Aken S.E."/>
            <person name="Riedmuller S.B."/>
            <person name="Feldblyum T.V."/>
            <person name="Cho J.K."/>
            <person name="Quackenbush J."/>
            <person name="Sedegah M."/>
            <person name="Shoaibi A."/>
            <person name="Cummings L.M."/>
            <person name="Florens L."/>
            <person name="Yates J.R."/>
            <person name="Raine J.D."/>
            <person name="Sinden R.E."/>
            <person name="Harris M.A."/>
            <person name="Cunningham D.A."/>
            <person name="Preiser P.R."/>
            <person name="Bergman L.W."/>
            <person name="Vaidya A.B."/>
            <person name="van Lin L.H."/>
            <person name="Janse C.J."/>
            <person name="Waters A.P."/>
            <person name="Smith H.O."/>
            <person name="White O.R."/>
            <person name="Salzberg S.L."/>
            <person name="Venter J.C."/>
            <person name="Fraser C.M."/>
            <person name="Hoffman S.L."/>
            <person name="Gardner M.J."/>
            <person name="Carucci D.J."/>
        </authorList>
    </citation>
    <scope>NUCLEOTIDE SEQUENCE [LARGE SCALE GENOMIC DNA]</scope>
    <source>
        <strain evidence="4 5">17XNL</strain>
    </source>
</reference>
<dbReference type="Gene3D" id="1.20.930.10">
    <property type="entry name" value="Conserved domain common to transcription factors TFIIS, elongin A, CRSP70"/>
    <property type="match status" value="1"/>
</dbReference>
<dbReference type="PROSITE" id="PS51319">
    <property type="entry name" value="TFIIS_N"/>
    <property type="match status" value="1"/>
</dbReference>
<dbReference type="SUPFAM" id="SSF47676">
    <property type="entry name" value="Conserved domain common to transcription factors TFIIS, elongin A, CRSP70"/>
    <property type="match status" value="1"/>
</dbReference>
<keyword evidence="5" id="KW-1185">Reference proteome</keyword>
<feature type="compositionally biased region" description="Basic and acidic residues" evidence="2">
    <location>
        <begin position="518"/>
        <end position="529"/>
    </location>
</feature>
<dbReference type="Pfam" id="PF08711">
    <property type="entry name" value="Med26"/>
    <property type="match status" value="1"/>
</dbReference>
<dbReference type="InterPro" id="IPR017923">
    <property type="entry name" value="TFIIS_N"/>
</dbReference>
<feature type="compositionally biased region" description="Polar residues" evidence="2">
    <location>
        <begin position="354"/>
        <end position="369"/>
    </location>
</feature>
<sequence length="884" mass="103344">MQNDGKSEKKKKNKIKKNKNKMQENASENAGEDTDEDTDKETDEETDETVDEINEIGNVDIENVNTIFNINNKSQNDTNKIILELKNALNITEKPNAVKIINGISQDEINVLDNWYILNKIKIIPCLFEDIPLNLGLLNSLYAIDPSFKNKKIKIIRYLKYTKKVYEQLLKKCSEINKEERKEFCKNIILKIIKNDIQNLKDKIFMKQIILLINKEKNYINLKYYFQFLLDSSIDFYDLFIELNGIESIKNILQNLAKKNIIKKYIPLIIQIFNLLKKINMTLYILKTTLIGIPINLIAKNKQDVRNNLNYVTDNPQIQNIAQEIVDKWRSIRDDTIKKLQDKNNNETINENNLKQTFNNSLTTDSTQYNDNNDKNNDNNDNNNDNNNNSSDKKINNLKNKTNTPNEGKNIMLEIIDTLNQEYEKKKKRHIEYKKAKIEGKIKKYSALNNTNDNNKNQYLLNDILNIKKDVQLQQSIKQKDKQINNLYSLQYKIDANKSREHYPDARSYSNKYNAKSGDAKYGDAKSGDIKNQMPSQSHYRYSNKSGMENDSIYLRQKRTFSNSPNKYDEYNKNKMYEQEYMSNKNYNGRYNKFQNKRKNIQYHDNYPNKFSNKEIEPNINSISFTPNYNDVSNNTNSSLINKNNDKIKNINNLFYNNNNKENINDMLNYIFKCYTQFEKIKENHTSGISSIYYPIMIFNDVDISKTDIIIKFNYNKLNKTSIYLKHNNILDTSIHNDLNVINKNMNPFSIPELFTPSNLNIFNLPFIPTISDFTKTQNISSNIFTNNNHIPNSTLSSDYNINATQPTSQTTSQNNIYNTVDEFINLFDDNIKQILLKNTDLANLLMSKPDVVSKMLKGPQYINEALCSLEEELKSWGKSNPVS</sequence>
<proteinExistence type="predicted"/>
<name>Q7RI40_PLAYO</name>
<evidence type="ECO:0000313" key="4">
    <source>
        <dbReference type="EMBL" id="EAA15557.1"/>
    </source>
</evidence>
<gene>
    <name evidence="4" type="ORF">PY03790</name>
</gene>